<dbReference type="InterPro" id="IPR019407">
    <property type="entry name" value="CTU2"/>
</dbReference>
<dbReference type="EMBL" id="EQ974146">
    <property type="protein sequence ID" value="EEF32751.1"/>
    <property type="molecule type" value="Genomic_DNA"/>
</dbReference>
<dbReference type="Pfam" id="PF10288">
    <property type="entry name" value="CTU2"/>
    <property type="match status" value="1"/>
</dbReference>
<sequence>MELLNYPLTGIYGLVSSFVTLLQEENPSRESTIVRTAGKLTPFHFNRIPEINDCNVPLATRRRQKRYNIKPVESISSELFCPICNSPLNDSEISRLNSPKSCQSSSFRDACCSSCNFQILPKDPSLMEHFYLSLPQHLVTRAKRGSSDNLSLLREQIQDCLLSDGED</sequence>
<dbReference type="STRING" id="3988.B9SUD7"/>
<reference evidence="4" key="1">
    <citation type="journal article" date="2010" name="Nat. Biotechnol.">
        <title>Draft genome sequence of the oilseed species Ricinus communis.</title>
        <authorList>
            <person name="Chan A.P."/>
            <person name="Crabtree J."/>
            <person name="Zhao Q."/>
            <person name="Lorenzi H."/>
            <person name="Orvis J."/>
            <person name="Puiu D."/>
            <person name="Melake-Berhan A."/>
            <person name="Jones K.M."/>
            <person name="Redman J."/>
            <person name="Chen G."/>
            <person name="Cahoon E.B."/>
            <person name="Gedil M."/>
            <person name="Stanke M."/>
            <person name="Haas B.J."/>
            <person name="Wortman J.R."/>
            <person name="Fraser-Liggett C.M."/>
            <person name="Ravel J."/>
            <person name="Rabinowicz P.D."/>
        </authorList>
    </citation>
    <scope>NUCLEOTIDE SEQUENCE [LARGE SCALE GENOMIC DNA]</scope>
    <source>
        <strain evidence="4">cv. Hale</strain>
    </source>
</reference>
<organism evidence="3 4">
    <name type="scientific">Ricinus communis</name>
    <name type="common">Castor bean</name>
    <dbReference type="NCBI Taxonomy" id="3988"/>
    <lineage>
        <taxon>Eukaryota</taxon>
        <taxon>Viridiplantae</taxon>
        <taxon>Streptophyta</taxon>
        <taxon>Embryophyta</taxon>
        <taxon>Tracheophyta</taxon>
        <taxon>Spermatophyta</taxon>
        <taxon>Magnoliopsida</taxon>
        <taxon>eudicotyledons</taxon>
        <taxon>Gunneridae</taxon>
        <taxon>Pentapetalae</taxon>
        <taxon>rosids</taxon>
        <taxon>fabids</taxon>
        <taxon>Malpighiales</taxon>
        <taxon>Euphorbiaceae</taxon>
        <taxon>Acalyphoideae</taxon>
        <taxon>Acalypheae</taxon>
        <taxon>Ricinus</taxon>
    </lineage>
</organism>
<evidence type="ECO:0000313" key="3">
    <source>
        <dbReference type="EMBL" id="EEF32751.1"/>
    </source>
</evidence>
<gene>
    <name evidence="3" type="ORF">RCOM_0749470</name>
</gene>
<dbReference type="AlphaFoldDB" id="B9SUD7"/>
<keyword evidence="4" id="KW-1185">Reference proteome</keyword>
<dbReference type="PANTHER" id="PTHR20882:SF14">
    <property type="entry name" value="CYTOPLASMIC TRNA 2-THIOLATION PROTEIN 2"/>
    <property type="match status" value="1"/>
</dbReference>
<evidence type="ECO:0000256" key="2">
    <source>
        <dbReference type="ARBA" id="ARBA00022694"/>
    </source>
</evidence>
<evidence type="ECO:0000313" key="4">
    <source>
        <dbReference type="Proteomes" id="UP000008311"/>
    </source>
</evidence>
<keyword evidence="1" id="KW-0963">Cytoplasm</keyword>
<name>B9SUD7_RICCO</name>
<dbReference type="Proteomes" id="UP000008311">
    <property type="component" value="Unassembled WGS sequence"/>
</dbReference>
<protein>
    <submittedName>
        <fullName evidence="3">Uncharacterized protein</fullName>
    </submittedName>
</protein>
<proteinExistence type="predicted"/>
<dbReference type="eggNOG" id="KOG2594">
    <property type="taxonomic scope" value="Eukaryota"/>
</dbReference>
<accession>B9SUD7</accession>
<evidence type="ECO:0000256" key="1">
    <source>
        <dbReference type="ARBA" id="ARBA00022490"/>
    </source>
</evidence>
<dbReference type="GO" id="GO:0034227">
    <property type="term" value="P:tRNA thio-modification"/>
    <property type="evidence" value="ECO:0007669"/>
    <property type="project" value="InterPro"/>
</dbReference>
<dbReference type="InParanoid" id="B9SUD7"/>
<keyword evidence="2" id="KW-0819">tRNA processing</keyword>
<dbReference type="GO" id="GO:0000049">
    <property type="term" value="F:tRNA binding"/>
    <property type="evidence" value="ECO:0007669"/>
    <property type="project" value="InterPro"/>
</dbReference>
<dbReference type="GO" id="GO:0002098">
    <property type="term" value="P:tRNA wobble uridine modification"/>
    <property type="evidence" value="ECO:0007669"/>
    <property type="project" value="InterPro"/>
</dbReference>
<dbReference type="PANTHER" id="PTHR20882">
    <property type="entry name" value="CYTOPLASMIC TRNA 2-THIOLATION PROTEIN 2"/>
    <property type="match status" value="1"/>
</dbReference>